<sequence>MSVTVQYNSEFADYTVSSYLSNWAETFGDMNQAETKDRGQFAGGDTIFSGTQYSIGSSHDTDMGMIVEGNLNYAFMAHTFHGQITNIQFGKDLVVNTDGAVGKHLNDLQVAFNDVDISGEFDATKPVAENRDSDMHKSVYGLMRGDADPMLEVLKAKGIDVDTAFKDMAIATQIPDTEMAADAPIIETVGVYDDAADMSMAA</sequence>
<proteinExistence type="predicted"/>
<feature type="binding site" description="axial binding residue" evidence="1">
    <location>
        <position position="73"/>
    </location>
    <ligand>
        <name>heme</name>
        <dbReference type="ChEBI" id="CHEBI:30413"/>
    </ligand>
    <ligandPart>
        <name>Fe</name>
        <dbReference type="ChEBI" id="CHEBI:18248"/>
    </ligandPart>
</feature>
<evidence type="ECO:0000256" key="1">
    <source>
        <dbReference type="PIRSR" id="PIRSR019876-1"/>
    </source>
</evidence>
<organism evidence="2 3">
    <name type="scientific">Yersinia bercovieri</name>
    <dbReference type="NCBI Taxonomy" id="634"/>
    <lineage>
        <taxon>Bacteria</taxon>
        <taxon>Pseudomonadati</taxon>
        <taxon>Pseudomonadota</taxon>
        <taxon>Gammaproteobacteria</taxon>
        <taxon>Enterobacterales</taxon>
        <taxon>Yersiniaceae</taxon>
        <taxon>Yersinia</taxon>
    </lineage>
</organism>
<dbReference type="Gene3D" id="3.30.1500.10">
    <property type="entry name" value="Haem-binding HasA"/>
    <property type="match status" value="1"/>
</dbReference>
<protein>
    <submittedName>
        <fullName evidence="2">Heme acquisition hemophore HasA</fullName>
    </submittedName>
</protein>
<dbReference type="Pfam" id="PF06438">
    <property type="entry name" value="HasA"/>
    <property type="match status" value="1"/>
</dbReference>
<dbReference type="GO" id="GO:0046872">
    <property type="term" value="F:metal ion binding"/>
    <property type="evidence" value="ECO:0007669"/>
    <property type="project" value="UniProtKB-KW"/>
</dbReference>
<evidence type="ECO:0000313" key="3">
    <source>
        <dbReference type="Proteomes" id="UP000229378"/>
    </source>
</evidence>
<dbReference type="SUPFAM" id="SSF54621">
    <property type="entry name" value="Heme-binding protein A (HasA)"/>
    <property type="match status" value="1"/>
</dbReference>
<evidence type="ECO:0000313" key="2">
    <source>
        <dbReference type="EMBL" id="PHZ26231.1"/>
    </source>
</evidence>
<dbReference type="InterPro" id="IPR036912">
    <property type="entry name" value="HasA_haem-bd_sf"/>
</dbReference>
<name>A0A2G4TYU3_YERBE</name>
<keyword evidence="1" id="KW-0408">Iron</keyword>
<keyword evidence="1" id="KW-0349">Heme</keyword>
<dbReference type="Proteomes" id="UP000229378">
    <property type="component" value="Unassembled WGS sequence"/>
</dbReference>
<comment type="caution">
    <text evidence="2">The sequence shown here is derived from an EMBL/GenBank/DDBJ whole genome shotgun (WGS) entry which is preliminary data.</text>
</comment>
<dbReference type="InterPro" id="IPR010495">
    <property type="entry name" value="HasA_haem-bd"/>
</dbReference>
<dbReference type="PIRSF" id="PIRSF019876">
    <property type="entry name" value="HasA"/>
    <property type="match status" value="1"/>
</dbReference>
<dbReference type="AlphaFoldDB" id="A0A2G4TYU3"/>
<keyword evidence="1" id="KW-0479">Metal-binding</keyword>
<gene>
    <name evidence="2" type="ORF">CS533_17400</name>
</gene>
<dbReference type="RefSeq" id="WP_005278237.1">
    <property type="nucleotide sequence ID" value="NZ_CABHPV010000036.1"/>
</dbReference>
<reference evidence="2 3" key="1">
    <citation type="submission" date="2017-10" db="EMBL/GenBank/DDBJ databases">
        <authorList>
            <person name="Banno H."/>
            <person name="Chua N.-H."/>
        </authorList>
    </citation>
    <scope>NUCLEOTIDE SEQUENCE [LARGE SCALE GENOMIC DNA]</scope>
    <source>
        <strain evidence="2 3">SCPM-O-B-7607</strain>
    </source>
</reference>
<accession>A0A2G4TYU3</accession>
<dbReference type="EMBL" id="PEHN01000024">
    <property type="protein sequence ID" value="PHZ26231.1"/>
    <property type="molecule type" value="Genomic_DNA"/>
</dbReference>